<organism evidence="1 2">
    <name type="scientific">Rathayibacter oskolensis</name>
    <dbReference type="NCBI Taxonomy" id="1891671"/>
    <lineage>
        <taxon>Bacteria</taxon>
        <taxon>Bacillati</taxon>
        <taxon>Actinomycetota</taxon>
        <taxon>Actinomycetes</taxon>
        <taxon>Micrococcales</taxon>
        <taxon>Microbacteriaceae</taxon>
        <taxon>Rathayibacter</taxon>
    </lineage>
</organism>
<dbReference type="SUPFAM" id="SSF50475">
    <property type="entry name" value="FMN-binding split barrel"/>
    <property type="match status" value="1"/>
</dbReference>
<protein>
    <submittedName>
        <fullName evidence="1">Nitroimidazol reductase NimA, pyridoxamine 5'-phosphate oxidase superfamily</fullName>
    </submittedName>
</protein>
<accession>A0A1X7PD84</accession>
<evidence type="ECO:0000313" key="1">
    <source>
        <dbReference type="EMBL" id="SMH48360.1"/>
    </source>
</evidence>
<dbReference type="OrthoDB" id="7062584at2"/>
<dbReference type="RefSeq" id="WP_085477472.1">
    <property type="nucleotide sequence ID" value="NZ_FXBM01000003.1"/>
</dbReference>
<dbReference type="InterPro" id="IPR012349">
    <property type="entry name" value="Split_barrel_FMN-bd"/>
</dbReference>
<dbReference type="AlphaFoldDB" id="A0A1X7PD84"/>
<evidence type="ECO:0000313" key="2">
    <source>
        <dbReference type="Proteomes" id="UP000193711"/>
    </source>
</evidence>
<reference evidence="2" key="1">
    <citation type="submission" date="2017-04" db="EMBL/GenBank/DDBJ databases">
        <authorList>
            <person name="Varghese N."/>
            <person name="Submissions S."/>
        </authorList>
    </citation>
    <scope>NUCLEOTIDE SEQUENCE [LARGE SCALE GENOMIC DNA]</scope>
    <source>
        <strain evidence="2">VKM Ac-2121</strain>
    </source>
</reference>
<dbReference type="EMBL" id="FXBM01000003">
    <property type="protein sequence ID" value="SMH48360.1"/>
    <property type="molecule type" value="Genomic_DNA"/>
</dbReference>
<dbReference type="InterPro" id="IPR024747">
    <property type="entry name" value="Pyridox_Oxase-rel"/>
</dbReference>
<dbReference type="Pfam" id="PF12900">
    <property type="entry name" value="Pyridox_ox_2"/>
    <property type="match status" value="1"/>
</dbReference>
<dbReference type="Gene3D" id="2.30.110.10">
    <property type="entry name" value="Electron Transport, Fmn-binding Protein, Chain A"/>
    <property type="match status" value="1"/>
</dbReference>
<sequence length="163" mass="17993">MTEQPLADSHEVSEYGWSPQGAVVELADSEGWDLLASRTFGHLGVISDGRPDIFPVDYACIDRTLVFRTDVGAKFRAMAHDHHVVFEVDARTAGRTWSVVVTGRVETLPDDSELADQAALVLPPWVPTEWFTWIAVHADGLRGRSFEHRLPIGRLDEAGALTS</sequence>
<gene>
    <name evidence="1" type="ORF">SAMN06295885_3044</name>
</gene>
<name>A0A1X7PD84_9MICO</name>
<dbReference type="STRING" id="1891671.SAMN06295885_3044"/>
<proteinExistence type="predicted"/>
<dbReference type="Proteomes" id="UP000193711">
    <property type="component" value="Unassembled WGS sequence"/>
</dbReference>
<keyword evidence="2" id="KW-1185">Reference proteome</keyword>